<dbReference type="GO" id="GO:0008483">
    <property type="term" value="F:transaminase activity"/>
    <property type="evidence" value="ECO:0007669"/>
    <property type="project" value="UniProtKB-KW"/>
</dbReference>
<dbReference type="CDD" id="cd07377">
    <property type="entry name" value="WHTH_GntR"/>
    <property type="match status" value="1"/>
</dbReference>
<reference evidence="7" key="1">
    <citation type="submission" date="2020-08" db="EMBL/GenBank/DDBJ databases">
        <title>Lewinella bacteria from marine environments.</title>
        <authorList>
            <person name="Zhong Y."/>
        </authorList>
    </citation>
    <scope>NUCLEOTIDE SEQUENCE</scope>
    <source>
        <strain evidence="7">KCTC 42187</strain>
    </source>
</reference>
<dbReference type="InterPro" id="IPR015421">
    <property type="entry name" value="PyrdxlP-dep_Trfase_major"/>
</dbReference>
<keyword evidence="8" id="KW-1185">Reference proteome</keyword>
<feature type="domain" description="HTH gntR-type" evidence="6">
    <location>
        <begin position="13"/>
        <end position="81"/>
    </location>
</feature>
<dbReference type="GO" id="GO:0030170">
    <property type="term" value="F:pyridoxal phosphate binding"/>
    <property type="evidence" value="ECO:0007669"/>
    <property type="project" value="InterPro"/>
</dbReference>
<dbReference type="SUPFAM" id="SSF53383">
    <property type="entry name" value="PLP-dependent transferases"/>
    <property type="match status" value="1"/>
</dbReference>
<dbReference type="RefSeq" id="WP_187468199.1">
    <property type="nucleotide sequence ID" value="NZ_JACSIT010000150.1"/>
</dbReference>
<proteinExistence type="inferred from homology"/>
<dbReference type="SUPFAM" id="SSF46785">
    <property type="entry name" value="Winged helix' DNA-binding domain"/>
    <property type="match status" value="1"/>
</dbReference>
<dbReference type="Pfam" id="PF00155">
    <property type="entry name" value="Aminotran_1_2"/>
    <property type="match status" value="1"/>
</dbReference>
<evidence type="ECO:0000256" key="2">
    <source>
        <dbReference type="ARBA" id="ARBA00022898"/>
    </source>
</evidence>
<dbReference type="PANTHER" id="PTHR46577">
    <property type="entry name" value="HTH-TYPE TRANSCRIPTIONAL REGULATORY PROTEIN GABR"/>
    <property type="match status" value="1"/>
</dbReference>
<evidence type="ECO:0000256" key="4">
    <source>
        <dbReference type="ARBA" id="ARBA00023125"/>
    </source>
</evidence>
<organism evidence="7 8">
    <name type="scientific">Neolewinella lacunae</name>
    <dbReference type="NCBI Taxonomy" id="1517758"/>
    <lineage>
        <taxon>Bacteria</taxon>
        <taxon>Pseudomonadati</taxon>
        <taxon>Bacteroidota</taxon>
        <taxon>Saprospiria</taxon>
        <taxon>Saprospirales</taxon>
        <taxon>Lewinellaceae</taxon>
        <taxon>Neolewinella</taxon>
    </lineage>
</organism>
<dbReference type="CDD" id="cd00609">
    <property type="entry name" value="AAT_like"/>
    <property type="match status" value="1"/>
</dbReference>
<dbReference type="Gene3D" id="3.40.640.10">
    <property type="entry name" value="Type I PLP-dependent aspartate aminotransferase-like (Major domain)"/>
    <property type="match status" value="1"/>
</dbReference>
<comment type="caution">
    <text evidence="7">The sequence shown here is derived from an EMBL/GenBank/DDBJ whole genome shotgun (WGS) entry which is preliminary data.</text>
</comment>
<dbReference type="Proteomes" id="UP000650081">
    <property type="component" value="Unassembled WGS sequence"/>
</dbReference>
<dbReference type="SMART" id="SM00345">
    <property type="entry name" value="HTH_GNTR"/>
    <property type="match status" value="1"/>
</dbReference>
<evidence type="ECO:0000313" key="8">
    <source>
        <dbReference type="Proteomes" id="UP000650081"/>
    </source>
</evidence>
<keyword evidence="7" id="KW-0808">Transferase</keyword>
<protein>
    <submittedName>
        <fullName evidence="7">PLP-dependent aminotransferase family protein</fullName>
    </submittedName>
</protein>
<dbReference type="AlphaFoldDB" id="A0A923PLB4"/>
<evidence type="ECO:0000256" key="3">
    <source>
        <dbReference type="ARBA" id="ARBA00023015"/>
    </source>
</evidence>
<evidence type="ECO:0000256" key="1">
    <source>
        <dbReference type="ARBA" id="ARBA00005384"/>
    </source>
</evidence>
<dbReference type="InterPro" id="IPR036390">
    <property type="entry name" value="WH_DNA-bd_sf"/>
</dbReference>
<gene>
    <name evidence="7" type="ORF">H9S92_18570</name>
</gene>
<keyword evidence="3" id="KW-0805">Transcription regulation</keyword>
<evidence type="ECO:0000313" key="7">
    <source>
        <dbReference type="EMBL" id="MBC6996182.1"/>
    </source>
</evidence>
<dbReference type="InterPro" id="IPR004839">
    <property type="entry name" value="Aminotransferase_I/II_large"/>
</dbReference>
<dbReference type="GO" id="GO:0003700">
    <property type="term" value="F:DNA-binding transcription factor activity"/>
    <property type="evidence" value="ECO:0007669"/>
    <property type="project" value="InterPro"/>
</dbReference>
<dbReference type="EMBL" id="JACSIT010000150">
    <property type="protein sequence ID" value="MBC6996182.1"/>
    <property type="molecule type" value="Genomic_DNA"/>
</dbReference>
<dbReference type="Gene3D" id="1.10.10.10">
    <property type="entry name" value="Winged helix-like DNA-binding domain superfamily/Winged helix DNA-binding domain"/>
    <property type="match status" value="1"/>
</dbReference>
<dbReference type="PROSITE" id="PS50949">
    <property type="entry name" value="HTH_GNTR"/>
    <property type="match status" value="1"/>
</dbReference>
<evidence type="ECO:0000256" key="5">
    <source>
        <dbReference type="ARBA" id="ARBA00023163"/>
    </source>
</evidence>
<name>A0A923PLB4_9BACT</name>
<dbReference type="InterPro" id="IPR015424">
    <property type="entry name" value="PyrdxlP-dep_Trfase"/>
</dbReference>
<keyword evidence="7" id="KW-0032">Aminotransferase</keyword>
<keyword evidence="5" id="KW-0804">Transcription</keyword>
<dbReference type="GO" id="GO:0003677">
    <property type="term" value="F:DNA binding"/>
    <property type="evidence" value="ECO:0007669"/>
    <property type="project" value="UniProtKB-KW"/>
</dbReference>
<sequence length="482" mass="53681">MLLTFRIDRESPVAHYRQLADQLIGQIQQGYLLAGARLPSTRWLASSLGIHRKSVVRAYEELQLQDWVATRTGRGTFVAEGLPAAQPQPLAESASPAPALSFHFPASHHLMASDEDYSLPYHLDDGLPDPRLIPLLELERAQRTALRRGNRYLRLNYADPQGSLALREALADYLASSRGLRVGAAEILITRGVTQALFLCLEALLQPGDRVILPELNWPNGDRSFRYHGADILRARVDERGLDVEHVGELLAAHPGVKLIYLTPHHQYPTTVVMPAGRRIQLLELARRHGVFVFEDDYDYDFHYGGIPILPLASTDHGGRVGYAGSFTKAISPAFRLGYFVGDAALVAQMSRIRRVVDRMGDPLLEMSILELLRTDILPRSLRRARLVYQKRRDHLANLLSEELPETVRFRVPDGGMAIWAEFDGRIHLPTLRQRARTLGLGLAGGAQYASPLNATRLGFASSTEDELTRAVALLKEAVRTG</sequence>
<dbReference type="InterPro" id="IPR000524">
    <property type="entry name" value="Tscrpt_reg_HTH_GntR"/>
</dbReference>
<dbReference type="InterPro" id="IPR036388">
    <property type="entry name" value="WH-like_DNA-bd_sf"/>
</dbReference>
<keyword evidence="4" id="KW-0238">DNA-binding</keyword>
<dbReference type="PANTHER" id="PTHR46577:SF1">
    <property type="entry name" value="HTH-TYPE TRANSCRIPTIONAL REGULATORY PROTEIN GABR"/>
    <property type="match status" value="1"/>
</dbReference>
<dbReference type="InterPro" id="IPR051446">
    <property type="entry name" value="HTH_trans_reg/aminotransferase"/>
</dbReference>
<dbReference type="Pfam" id="PF00392">
    <property type="entry name" value="GntR"/>
    <property type="match status" value="1"/>
</dbReference>
<comment type="similarity">
    <text evidence="1">In the C-terminal section; belongs to the class-I pyridoxal-phosphate-dependent aminotransferase family.</text>
</comment>
<keyword evidence="2" id="KW-0663">Pyridoxal phosphate</keyword>
<accession>A0A923PLB4</accession>
<evidence type="ECO:0000259" key="6">
    <source>
        <dbReference type="PROSITE" id="PS50949"/>
    </source>
</evidence>